<dbReference type="AlphaFoldDB" id="A0A7M1SYN2"/>
<accession>A0A7M1SYN2</accession>
<keyword evidence="3" id="KW-1185">Reference proteome</keyword>
<proteinExistence type="predicted"/>
<dbReference type="InterPro" id="IPR040891">
    <property type="entry name" value="HEPN_SAV_6107"/>
</dbReference>
<dbReference type="Proteomes" id="UP000593758">
    <property type="component" value="Chromosome"/>
</dbReference>
<dbReference type="RefSeq" id="WP_193498779.1">
    <property type="nucleotide sequence ID" value="NZ_CP063169.1"/>
</dbReference>
<sequence length="138" mass="14913">MVGTTAAQLLRRAQRELGQIQSDGDLHTTFLHAHMAALRAGAAVLALHPAGSAPRSRRRQVRSVWEQLGECGPEWMPWAAYFAQGAAVRAAIETGRQVELTRQQADEVVATATDFLARVSEAVRESQPAMPVMPALAS</sequence>
<name>A0A7M1SYN2_9MICO</name>
<evidence type="ECO:0000313" key="3">
    <source>
        <dbReference type="Proteomes" id="UP000593758"/>
    </source>
</evidence>
<dbReference type="KEGG" id="halt:IM660_07855"/>
<dbReference type="EMBL" id="CP063169">
    <property type="protein sequence ID" value="QOR72137.1"/>
    <property type="molecule type" value="Genomic_DNA"/>
</dbReference>
<evidence type="ECO:0000259" key="1">
    <source>
        <dbReference type="Pfam" id="PF18726"/>
    </source>
</evidence>
<organism evidence="2 3">
    <name type="scientific">Ruania alkalisoli</name>
    <dbReference type="NCBI Taxonomy" id="2779775"/>
    <lineage>
        <taxon>Bacteria</taxon>
        <taxon>Bacillati</taxon>
        <taxon>Actinomycetota</taxon>
        <taxon>Actinomycetes</taxon>
        <taxon>Micrococcales</taxon>
        <taxon>Ruaniaceae</taxon>
        <taxon>Ruania</taxon>
    </lineage>
</organism>
<dbReference type="Pfam" id="PF18726">
    <property type="entry name" value="HEPN_SAV_6107"/>
    <property type="match status" value="1"/>
</dbReference>
<feature type="domain" description="SAV-6107-like HEPN" evidence="1">
    <location>
        <begin position="27"/>
        <end position="119"/>
    </location>
</feature>
<gene>
    <name evidence="2" type="ORF">IM660_07855</name>
</gene>
<evidence type="ECO:0000313" key="2">
    <source>
        <dbReference type="EMBL" id="QOR72137.1"/>
    </source>
</evidence>
<protein>
    <submittedName>
        <fullName evidence="2">Colicin transporter</fullName>
    </submittedName>
</protein>
<reference evidence="2 3" key="1">
    <citation type="submission" date="2020-10" db="EMBL/GenBank/DDBJ databases">
        <title>Haloactinobacterium sp. RN3S43, a bacterium isolated from saline soil.</title>
        <authorList>
            <person name="Sun J.-Q."/>
        </authorList>
    </citation>
    <scope>NUCLEOTIDE SEQUENCE [LARGE SCALE GENOMIC DNA]</scope>
    <source>
        <strain evidence="2 3">RN3S43</strain>
    </source>
</reference>